<keyword evidence="11" id="KW-1185">Reference proteome</keyword>
<dbReference type="EMBL" id="JBBWWR010000020">
    <property type="protein sequence ID" value="KAK8939734.1"/>
    <property type="molecule type" value="Genomic_DNA"/>
</dbReference>
<evidence type="ECO:0000256" key="5">
    <source>
        <dbReference type="ARBA" id="ARBA00022856"/>
    </source>
</evidence>
<proteinExistence type="inferred from homology"/>
<dbReference type="Pfam" id="PF03169">
    <property type="entry name" value="OPT"/>
    <property type="match status" value="1"/>
</dbReference>
<protein>
    <submittedName>
        <fullName evidence="10">Oligopeptide transporter 5</fullName>
    </submittedName>
</protein>
<keyword evidence="5" id="KW-0571">Peptide transport</keyword>
<evidence type="ECO:0000256" key="4">
    <source>
        <dbReference type="ARBA" id="ARBA00022692"/>
    </source>
</evidence>
<evidence type="ECO:0000256" key="9">
    <source>
        <dbReference type="SAM" id="Phobius"/>
    </source>
</evidence>
<comment type="caution">
    <text evidence="10">The sequence shown here is derived from an EMBL/GenBank/DDBJ whole genome shotgun (WGS) entry which is preliminary data.</text>
</comment>
<keyword evidence="3" id="KW-0813">Transport</keyword>
<comment type="subcellular location">
    <subcellularLocation>
        <location evidence="1">Membrane</location>
        <topology evidence="1">Multi-pass membrane protein</topology>
    </subcellularLocation>
</comment>
<keyword evidence="7 9" id="KW-1133">Transmembrane helix</keyword>
<feature type="transmembrane region" description="Helical" evidence="9">
    <location>
        <begin position="186"/>
        <end position="206"/>
    </location>
</feature>
<evidence type="ECO:0000256" key="3">
    <source>
        <dbReference type="ARBA" id="ARBA00022448"/>
    </source>
</evidence>
<dbReference type="Proteomes" id="UP001412067">
    <property type="component" value="Unassembled WGS sequence"/>
</dbReference>
<evidence type="ECO:0000256" key="7">
    <source>
        <dbReference type="ARBA" id="ARBA00022989"/>
    </source>
</evidence>
<keyword evidence="4 9" id="KW-0812">Transmembrane</keyword>
<accession>A0ABR2LFD0</accession>
<evidence type="ECO:0000313" key="10">
    <source>
        <dbReference type="EMBL" id="KAK8939734.1"/>
    </source>
</evidence>
<evidence type="ECO:0000313" key="11">
    <source>
        <dbReference type="Proteomes" id="UP001412067"/>
    </source>
</evidence>
<feature type="transmembrane region" description="Helical" evidence="9">
    <location>
        <begin position="162"/>
        <end position="179"/>
    </location>
</feature>
<evidence type="ECO:0000256" key="2">
    <source>
        <dbReference type="ARBA" id="ARBA00005484"/>
    </source>
</evidence>
<sequence length="210" mass="23523">MQQVGSALPGLGIVAFAVDWSAVAGFLGSPLATPGFAIINVMFGFIMVVEQCVSCQELPIFSSNVYMGNGTLYNVNQILNQKTFSLNQEKYDEAGPINLSIFFVITYGLSFATLAATLSHVSLFHGRNCREIWSQTRETMQDKFRDVHTRLMKKNCPQVPQWWFYSILFLMIGLTILAVEGSGSRCSFLTGSFSFLHEIMFFLISYECML</sequence>
<feature type="transmembrane region" description="Helical" evidence="9">
    <location>
        <begin position="97"/>
        <end position="118"/>
    </location>
</feature>
<dbReference type="PANTHER" id="PTHR22601">
    <property type="entry name" value="ISP4 LIKE PROTEIN"/>
    <property type="match status" value="1"/>
</dbReference>
<evidence type="ECO:0000256" key="6">
    <source>
        <dbReference type="ARBA" id="ARBA00022927"/>
    </source>
</evidence>
<evidence type="ECO:0000256" key="1">
    <source>
        <dbReference type="ARBA" id="ARBA00004141"/>
    </source>
</evidence>
<organism evidence="10 11">
    <name type="scientific">Platanthera guangdongensis</name>
    <dbReference type="NCBI Taxonomy" id="2320717"/>
    <lineage>
        <taxon>Eukaryota</taxon>
        <taxon>Viridiplantae</taxon>
        <taxon>Streptophyta</taxon>
        <taxon>Embryophyta</taxon>
        <taxon>Tracheophyta</taxon>
        <taxon>Spermatophyta</taxon>
        <taxon>Magnoliopsida</taxon>
        <taxon>Liliopsida</taxon>
        <taxon>Asparagales</taxon>
        <taxon>Orchidaceae</taxon>
        <taxon>Orchidoideae</taxon>
        <taxon>Orchideae</taxon>
        <taxon>Orchidinae</taxon>
        <taxon>Platanthera</taxon>
    </lineage>
</organism>
<keyword evidence="8 9" id="KW-0472">Membrane</keyword>
<gene>
    <name evidence="10" type="primary">OPT5</name>
    <name evidence="10" type="ORF">KSP40_PGU019968</name>
</gene>
<name>A0ABR2LFD0_9ASPA</name>
<dbReference type="InterPro" id="IPR004648">
    <property type="entry name" value="Oligpept_transpt"/>
</dbReference>
<dbReference type="InterPro" id="IPR004813">
    <property type="entry name" value="OPT"/>
</dbReference>
<keyword evidence="6" id="KW-0653">Protein transport</keyword>
<reference evidence="10 11" key="1">
    <citation type="journal article" date="2022" name="Nat. Plants">
        <title>Genomes of leafy and leafless Platanthera orchids illuminate the evolution of mycoheterotrophy.</title>
        <authorList>
            <person name="Li M.H."/>
            <person name="Liu K.W."/>
            <person name="Li Z."/>
            <person name="Lu H.C."/>
            <person name="Ye Q.L."/>
            <person name="Zhang D."/>
            <person name="Wang J.Y."/>
            <person name="Li Y.F."/>
            <person name="Zhong Z.M."/>
            <person name="Liu X."/>
            <person name="Yu X."/>
            <person name="Liu D.K."/>
            <person name="Tu X.D."/>
            <person name="Liu B."/>
            <person name="Hao Y."/>
            <person name="Liao X.Y."/>
            <person name="Jiang Y.T."/>
            <person name="Sun W.H."/>
            <person name="Chen J."/>
            <person name="Chen Y.Q."/>
            <person name="Ai Y."/>
            <person name="Zhai J.W."/>
            <person name="Wu S.S."/>
            <person name="Zhou Z."/>
            <person name="Hsiao Y.Y."/>
            <person name="Wu W.L."/>
            <person name="Chen Y.Y."/>
            <person name="Lin Y.F."/>
            <person name="Hsu J.L."/>
            <person name="Li C.Y."/>
            <person name="Wang Z.W."/>
            <person name="Zhao X."/>
            <person name="Zhong W.Y."/>
            <person name="Ma X.K."/>
            <person name="Ma L."/>
            <person name="Huang J."/>
            <person name="Chen G.Z."/>
            <person name="Huang M.Z."/>
            <person name="Huang L."/>
            <person name="Peng D.H."/>
            <person name="Luo Y.B."/>
            <person name="Zou S.Q."/>
            <person name="Chen S.P."/>
            <person name="Lan S."/>
            <person name="Tsai W.C."/>
            <person name="Van de Peer Y."/>
            <person name="Liu Z.J."/>
        </authorList>
    </citation>
    <scope>NUCLEOTIDE SEQUENCE [LARGE SCALE GENOMIC DNA]</scope>
    <source>
        <strain evidence="10">Lor288</strain>
    </source>
</reference>
<comment type="similarity">
    <text evidence="2">Belongs to the oligopeptide OPT transporter (TC 2.A.67.1) family.</text>
</comment>
<evidence type="ECO:0000256" key="8">
    <source>
        <dbReference type="ARBA" id="ARBA00023136"/>
    </source>
</evidence>